<dbReference type="Pfam" id="PF00035">
    <property type="entry name" value="dsrm"/>
    <property type="match status" value="2"/>
</dbReference>
<dbReference type="CDD" id="cd19907">
    <property type="entry name" value="DSRM_AtDRB-like_rpt1"/>
    <property type="match status" value="1"/>
</dbReference>
<evidence type="ECO:0000256" key="2">
    <source>
        <dbReference type="ARBA" id="ARBA00022884"/>
    </source>
</evidence>
<dbReference type="InterPro" id="IPR014720">
    <property type="entry name" value="dsRBD_dom"/>
</dbReference>
<dbReference type="EMBL" id="JAINDJ010000002">
    <property type="protein sequence ID" value="KAG9457595.1"/>
    <property type="molecule type" value="Genomic_DNA"/>
</dbReference>
<sequence length="598" mass="65054">MAAFLDCPSSIGVNKSHASVGKIARGMYKNQLQELAQRSCFNLPSYACIREGPDHAPRFKATVNFNGEIFESPHFCTTLRQAEHAAAEVALNTLSKRGPSRSLAAKVLDETGVYKNLLQETAHRAGLNLPVYTTVRSGPGHVPVFSCTVELAGMSFSGDPAKTKKQAQKNAAMAAWSALKQLPSLTTSTSSTCDSTPPDSEGNEEQEQVIVARALASLCSSDGNKLAKQNDRHRGRRRQHPPLRGTYQTSGVSLYPMPYQPWRYHNLSAELAMYQMWQHDQVSQQLCQLLTLPAPPPPSGPRILPIIQSMVQPDHAQYFPAREEQPISRLPDSSIYFTDQVVQDSARNRSQVTIKEIHDEKTLGENKDKVCGTSDGSGDLDHQTPISFPKIQELMEDRQQSNGLGTTNIGSSGGEPVKGKSCSKLPMLFQGASDKKKAEEIQIEGNQKDRLRWVSSVACGSILDGRETDAVPNHSSSHNLSSCYSVQGSRRQYHPSFVGYSGVSRGFSRPPLVAAPVTVRTAVPVYSPRPRPQNLHIRSPPVNSMAPAVQIRSVIPVCSAPPARKVPAPTQEKPSVDSRGHDSGEIAAVSSELGKLGI</sequence>
<feature type="domain" description="DRBM" evidence="5">
    <location>
        <begin position="113"/>
        <end position="181"/>
    </location>
</feature>
<proteinExistence type="predicted"/>
<dbReference type="GO" id="GO:0003725">
    <property type="term" value="F:double-stranded RNA binding"/>
    <property type="evidence" value="ECO:0007669"/>
    <property type="project" value="InterPro"/>
</dbReference>
<feature type="compositionally biased region" description="Basic and acidic residues" evidence="4">
    <location>
        <begin position="574"/>
        <end position="584"/>
    </location>
</feature>
<protein>
    <recommendedName>
        <fullName evidence="5">DRBM domain-containing protein</fullName>
    </recommendedName>
</protein>
<dbReference type="PROSITE" id="PS50137">
    <property type="entry name" value="DS_RBD"/>
    <property type="match status" value="2"/>
</dbReference>
<dbReference type="PANTHER" id="PTHR46031">
    <property type="match status" value="1"/>
</dbReference>
<dbReference type="Proteomes" id="UP000825729">
    <property type="component" value="Unassembled WGS sequence"/>
</dbReference>
<accession>A0AAV7F8W1</accession>
<feature type="compositionally biased region" description="Low complexity" evidence="4">
    <location>
        <begin position="185"/>
        <end position="200"/>
    </location>
</feature>
<feature type="region of interest" description="Disordered" evidence="4">
    <location>
        <begin position="185"/>
        <end position="206"/>
    </location>
</feature>
<feature type="region of interest" description="Disordered" evidence="4">
    <location>
        <begin position="222"/>
        <end position="249"/>
    </location>
</feature>
<dbReference type="CDD" id="cd19908">
    <property type="entry name" value="DSRM_AtDRB-like_rpt2"/>
    <property type="match status" value="1"/>
</dbReference>
<gene>
    <name evidence="6" type="ORF">H6P81_002103</name>
</gene>
<dbReference type="Gene3D" id="3.30.160.20">
    <property type="match status" value="2"/>
</dbReference>
<reference evidence="6 7" key="1">
    <citation type="submission" date="2021-07" db="EMBL/GenBank/DDBJ databases">
        <title>The Aristolochia fimbriata genome: insights into angiosperm evolution, floral development and chemical biosynthesis.</title>
        <authorList>
            <person name="Jiao Y."/>
        </authorList>
    </citation>
    <scope>NUCLEOTIDE SEQUENCE [LARGE SCALE GENOMIC DNA]</scope>
    <source>
        <strain evidence="6">IBCAS-2021</strain>
        <tissue evidence="6">Leaf</tissue>
    </source>
</reference>
<keyword evidence="7" id="KW-1185">Reference proteome</keyword>
<feature type="compositionally biased region" description="Polar residues" evidence="4">
    <location>
        <begin position="400"/>
        <end position="410"/>
    </location>
</feature>
<dbReference type="InterPro" id="IPR044450">
    <property type="entry name" value="AtDRB-like_DSRM_1"/>
</dbReference>
<dbReference type="PANTHER" id="PTHR46031:SF26">
    <property type="entry name" value="DOUBLE-STRANDED RNA-BINDING PROTEIN 2"/>
    <property type="match status" value="1"/>
</dbReference>
<dbReference type="SMART" id="SM00358">
    <property type="entry name" value="DSRM"/>
    <property type="match status" value="2"/>
</dbReference>
<feature type="region of interest" description="Disordered" evidence="4">
    <location>
        <begin position="399"/>
        <end position="421"/>
    </location>
</feature>
<evidence type="ECO:0000256" key="4">
    <source>
        <dbReference type="SAM" id="MobiDB-lite"/>
    </source>
</evidence>
<name>A0AAV7F8W1_ARIFI</name>
<evidence type="ECO:0000313" key="7">
    <source>
        <dbReference type="Proteomes" id="UP000825729"/>
    </source>
</evidence>
<evidence type="ECO:0000313" key="6">
    <source>
        <dbReference type="EMBL" id="KAG9457595.1"/>
    </source>
</evidence>
<feature type="region of interest" description="Disordered" evidence="4">
    <location>
        <begin position="560"/>
        <end position="598"/>
    </location>
</feature>
<keyword evidence="2 3" id="KW-0694">RNA-binding</keyword>
<evidence type="ECO:0000259" key="5">
    <source>
        <dbReference type="PROSITE" id="PS50137"/>
    </source>
</evidence>
<dbReference type="SUPFAM" id="SSF54768">
    <property type="entry name" value="dsRNA-binding domain-like"/>
    <property type="match status" value="2"/>
</dbReference>
<evidence type="ECO:0000256" key="1">
    <source>
        <dbReference type="ARBA" id="ARBA00022737"/>
    </source>
</evidence>
<feature type="domain" description="DRBM" evidence="5">
    <location>
        <begin position="27"/>
        <end position="96"/>
    </location>
</feature>
<dbReference type="AlphaFoldDB" id="A0AAV7F8W1"/>
<evidence type="ECO:0000256" key="3">
    <source>
        <dbReference type="PROSITE-ProRule" id="PRU00266"/>
    </source>
</evidence>
<dbReference type="FunFam" id="3.30.160.20:FF:000036">
    <property type="entry name" value="Double-stranded RNA-binding protein 2"/>
    <property type="match status" value="2"/>
</dbReference>
<organism evidence="6 7">
    <name type="scientific">Aristolochia fimbriata</name>
    <name type="common">White veined hardy Dutchman's pipe vine</name>
    <dbReference type="NCBI Taxonomy" id="158543"/>
    <lineage>
        <taxon>Eukaryota</taxon>
        <taxon>Viridiplantae</taxon>
        <taxon>Streptophyta</taxon>
        <taxon>Embryophyta</taxon>
        <taxon>Tracheophyta</taxon>
        <taxon>Spermatophyta</taxon>
        <taxon>Magnoliopsida</taxon>
        <taxon>Magnoliidae</taxon>
        <taxon>Piperales</taxon>
        <taxon>Aristolochiaceae</taxon>
        <taxon>Aristolochia</taxon>
    </lineage>
</organism>
<dbReference type="InterPro" id="IPR044451">
    <property type="entry name" value="AtDRB-like_DSRM_2"/>
</dbReference>
<feature type="compositionally biased region" description="Basic residues" evidence="4">
    <location>
        <begin position="231"/>
        <end position="241"/>
    </location>
</feature>
<keyword evidence="1" id="KW-0677">Repeat</keyword>
<comment type="caution">
    <text evidence="6">The sequence shown here is derived from an EMBL/GenBank/DDBJ whole genome shotgun (WGS) entry which is preliminary data.</text>
</comment>